<feature type="transmembrane region" description="Helical" evidence="1">
    <location>
        <begin position="74"/>
        <end position="92"/>
    </location>
</feature>
<comment type="caution">
    <text evidence="2">The sequence shown here is derived from an EMBL/GenBank/DDBJ whole genome shotgun (WGS) entry which is preliminary data.</text>
</comment>
<keyword evidence="1" id="KW-0812">Transmembrane</keyword>
<sequence length="209" mass="24388">MENFGEQFCAYCGKRIGIKNKFCPYCRINVIKSSSEGTKLKNAPYKEIFFGLGGLIYLVILAMISIILWNSMKLVVPIILWINFGLLLMFLVISLTKLKIENKLFYTIFLIIFTAIVFAFTIGSTSQIVRMEINYSQTLSDFEDDYESMMADTDEDYDYDDYDSYDSDTLDKMEKEINTMKKNNIGIHHKEIAEANKEYDKAYDKYMYE</sequence>
<reference evidence="2 3" key="1">
    <citation type="submission" date="2019-11" db="EMBL/GenBank/DDBJ databases">
        <title>Draft genome sequence of 12 host-associated Lactobacillus reuteri rodent strains.</title>
        <authorList>
            <person name="Zhang S."/>
            <person name="Ozcam M."/>
            <person name="Van Pijkeren J.P."/>
        </authorList>
    </citation>
    <scope>NUCLEOTIDE SEQUENCE [LARGE SCALE GENOMIC DNA]</scope>
    <source>
        <strain evidence="2 3">Lr4020</strain>
    </source>
</reference>
<evidence type="ECO:0000256" key="1">
    <source>
        <dbReference type="SAM" id="Phobius"/>
    </source>
</evidence>
<dbReference type="Proteomes" id="UP000472879">
    <property type="component" value="Unassembled WGS sequence"/>
</dbReference>
<organism evidence="2 3">
    <name type="scientific">Limosilactobacillus reuteri</name>
    <name type="common">Lactobacillus reuteri</name>
    <dbReference type="NCBI Taxonomy" id="1598"/>
    <lineage>
        <taxon>Bacteria</taxon>
        <taxon>Bacillati</taxon>
        <taxon>Bacillota</taxon>
        <taxon>Bacilli</taxon>
        <taxon>Lactobacillales</taxon>
        <taxon>Lactobacillaceae</taxon>
        <taxon>Limosilactobacillus</taxon>
    </lineage>
</organism>
<protein>
    <submittedName>
        <fullName evidence="2">Uncharacterized protein</fullName>
    </submittedName>
</protein>
<name>A0A6L5P7E5_LIMRT</name>
<feature type="transmembrane region" description="Helical" evidence="1">
    <location>
        <begin position="48"/>
        <end position="68"/>
    </location>
</feature>
<proteinExistence type="predicted"/>
<keyword evidence="1" id="KW-0472">Membrane</keyword>
<feature type="transmembrane region" description="Helical" evidence="1">
    <location>
        <begin position="104"/>
        <end position="123"/>
    </location>
</feature>
<keyword evidence="1" id="KW-1133">Transmembrane helix</keyword>
<dbReference type="EMBL" id="WJNA01000036">
    <property type="protein sequence ID" value="MRH09869.1"/>
    <property type="molecule type" value="Genomic_DNA"/>
</dbReference>
<evidence type="ECO:0000313" key="2">
    <source>
        <dbReference type="EMBL" id="MRH09869.1"/>
    </source>
</evidence>
<dbReference type="AlphaFoldDB" id="A0A6L5P7E5"/>
<accession>A0A6L5P7E5</accession>
<gene>
    <name evidence="2" type="ORF">GIX81_10600</name>
</gene>
<dbReference type="RefSeq" id="WP_153705277.1">
    <property type="nucleotide sequence ID" value="NZ_WJNA01000036.1"/>
</dbReference>
<evidence type="ECO:0000313" key="3">
    <source>
        <dbReference type="Proteomes" id="UP000472879"/>
    </source>
</evidence>